<evidence type="ECO:0000313" key="3">
    <source>
        <dbReference type="Proteomes" id="UP001291309"/>
    </source>
</evidence>
<dbReference type="EMBL" id="JAXIVS010000005">
    <property type="protein sequence ID" value="MDY7227964.1"/>
    <property type="molecule type" value="Genomic_DNA"/>
</dbReference>
<gene>
    <name evidence="2" type="ORF">SYV04_16220</name>
</gene>
<dbReference type="Pfam" id="PF12680">
    <property type="entry name" value="SnoaL_2"/>
    <property type="match status" value="1"/>
</dbReference>
<dbReference type="InterPro" id="IPR037401">
    <property type="entry name" value="SnoaL-like"/>
</dbReference>
<keyword evidence="3" id="KW-1185">Reference proteome</keyword>
<dbReference type="InterPro" id="IPR032710">
    <property type="entry name" value="NTF2-like_dom_sf"/>
</dbReference>
<evidence type="ECO:0000313" key="2">
    <source>
        <dbReference type="EMBL" id="MDY7227964.1"/>
    </source>
</evidence>
<accession>A0ABU5H4E4</accession>
<dbReference type="Gene3D" id="3.10.450.50">
    <property type="match status" value="1"/>
</dbReference>
<evidence type="ECO:0000259" key="1">
    <source>
        <dbReference type="Pfam" id="PF12680"/>
    </source>
</evidence>
<sequence>MPSTHLDTALAYLRELEQGATGEALARFFHPEVAYREYPNRLFPSGVSSDLRGMLEASERGQKAVGEQRFTVRHALADGDSVALELDWSGTLKIGRGPLTAGTTLRAAFGVFLTFREGRIHTQHNYDCYEPF</sequence>
<protein>
    <submittedName>
        <fullName evidence="2">Nuclear transport factor 2 family protein</fullName>
    </submittedName>
</protein>
<comment type="caution">
    <text evidence="2">The sequence shown here is derived from an EMBL/GenBank/DDBJ whole genome shotgun (WGS) entry which is preliminary data.</text>
</comment>
<proteinExistence type="predicted"/>
<feature type="domain" description="SnoaL-like" evidence="1">
    <location>
        <begin position="11"/>
        <end position="120"/>
    </location>
</feature>
<name>A0ABU5H4E4_9BACT</name>
<reference evidence="2 3" key="1">
    <citation type="submission" date="2023-12" db="EMBL/GenBank/DDBJ databases">
        <title>the genome sequence of Hyalangium sp. s54d21.</title>
        <authorList>
            <person name="Zhang X."/>
        </authorList>
    </citation>
    <scope>NUCLEOTIDE SEQUENCE [LARGE SCALE GENOMIC DNA]</scope>
    <source>
        <strain evidence="3">s54d21</strain>
    </source>
</reference>
<dbReference type="Proteomes" id="UP001291309">
    <property type="component" value="Unassembled WGS sequence"/>
</dbReference>
<organism evidence="2 3">
    <name type="scientific">Hyalangium rubrum</name>
    <dbReference type="NCBI Taxonomy" id="3103134"/>
    <lineage>
        <taxon>Bacteria</taxon>
        <taxon>Pseudomonadati</taxon>
        <taxon>Myxococcota</taxon>
        <taxon>Myxococcia</taxon>
        <taxon>Myxococcales</taxon>
        <taxon>Cystobacterineae</taxon>
        <taxon>Archangiaceae</taxon>
        <taxon>Hyalangium</taxon>
    </lineage>
</organism>
<dbReference type="RefSeq" id="WP_321546692.1">
    <property type="nucleotide sequence ID" value="NZ_JAXIVS010000005.1"/>
</dbReference>
<dbReference type="SUPFAM" id="SSF54427">
    <property type="entry name" value="NTF2-like"/>
    <property type="match status" value="1"/>
</dbReference>